<sequence length="481" mass="51995">MVRGLDVADDDGLASTHRARRRARICSLRRRTSQMLKSHAGSSYPQLESKPARRLVLHQEIHLSERRGGGQGMHGGLRPHLASLRLGGLFDGRWHSIAAPVVAALAATIQDAAALAATAATTQDAAAPAETAAAGVGSASAAHQFPSLITHIGAEESCARLQRWSSLGCLITLFFLGLGNGKASTYHRGQQLRFHDAGLLLQERAHRPEPHLLHRRHLLVLQRRRQPRVRPVRRAEHDQLRRQRVGIVLPDRKRRAAERSRDHQLADEGAQRVEHLVGGGGGSGSQEEAPESRQPHAHPLVRLADEAAQDAPERRGAEVRRVVARHLLVPQHGLVEAAVAGGEQRDEEADVGVPLGFPHAVLQDTHEAALCGAEALAGERGLAEQHGGLQRPRRVQEGAPHGRGERRAVDRAVAPGLVPRQGADGGVDRGHAEEHEGAAAEETQRHGKMVPWSRVAAASAPLALLCFSAWVQREAREIDTV</sequence>
<evidence type="ECO:0000313" key="2">
    <source>
        <dbReference type="EMBL" id="TVU39717.1"/>
    </source>
</evidence>
<reference evidence="2 3" key="1">
    <citation type="journal article" date="2019" name="Sci. Rep.">
        <title>A high-quality genome of Eragrostis curvula grass provides insights into Poaceae evolution and supports new strategies to enhance forage quality.</title>
        <authorList>
            <person name="Carballo J."/>
            <person name="Santos B.A.C.M."/>
            <person name="Zappacosta D."/>
            <person name="Garbus I."/>
            <person name="Selva J.P."/>
            <person name="Gallo C.A."/>
            <person name="Diaz A."/>
            <person name="Albertini E."/>
            <person name="Caccamo M."/>
            <person name="Echenique V."/>
        </authorList>
    </citation>
    <scope>NUCLEOTIDE SEQUENCE [LARGE SCALE GENOMIC DNA]</scope>
    <source>
        <strain evidence="3">cv. Victoria</strain>
        <tissue evidence="2">Leaf</tissue>
    </source>
</reference>
<feature type="region of interest" description="Disordered" evidence="1">
    <location>
        <begin position="384"/>
        <end position="448"/>
    </location>
</feature>
<name>A0A5J9VVR7_9POAL</name>
<feature type="region of interest" description="Disordered" evidence="1">
    <location>
        <begin position="251"/>
        <end position="296"/>
    </location>
</feature>
<feature type="compositionally biased region" description="Basic and acidic residues" evidence="1">
    <location>
        <begin position="394"/>
        <end position="410"/>
    </location>
</feature>
<feature type="non-terminal residue" evidence="2">
    <location>
        <position position="1"/>
    </location>
</feature>
<organism evidence="2 3">
    <name type="scientific">Eragrostis curvula</name>
    <name type="common">weeping love grass</name>
    <dbReference type="NCBI Taxonomy" id="38414"/>
    <lineage>
        <taxon>Eukaryota</taxon>
        <taxon>Viridiplantae</taxon>
        <taxon>Streptophyta</taxon>
        <taxon>Embryophyta</taxon>
        <taxon>Tracheophyta</taxon>
        <taxon>Spermatophyta</taxon>
        <taxon>Magnoliopsida</taxon>
        <taxon>Liliopsida</taxon>
        <taxon>Poales</taxon>
        <taxon>Poaceae</taxon>
        <taxon>PACMAD clade</taxon>
        <taxon>Chloridoideae</taxon>
        <taxon>Eragrostideae</taxon>
        <taxon>Eragrostidinae</taxon>
        <taxon>Eragrostis</taxon>
    </lineage>
</organism>
<evidence type="ECO:0000256" key="1">
    <source>
        <dbReference type="SAM" id="MobiDB-lite"/>
    </source>
</evidence>
<keyword evidence="3" id="KW-1185">Reference proteome</keyword>
<evidence type="ECO:0000313" key="3">
    <source>
        <dbReference type="Proteomes" id="UP000324897"/>
    </source>
</evidence>
<dbReference type="Proteomes" id="UP000324897">
    <property type="component" value="Chromosome 4"/>
</dbReference>
<dbReference type="AlphaFoldDB" id="A0A5J9VVR7"/>
<feature type="compositionally biased region" description="Basic and acidic residues" evidence="1">
    <location>
        <begin position="426"/>
        <end position="445"/>
    </location>
</feature>
<dbReference type="EMBL" id="RWGY01000007">
    <property type="protein sequence ID" value="TVU39717.1"/>
    <property type="molecule type" value="Genomic_DNA"/>
</dbReference>
<dbReference type="Gramene" id="TVU39717">
    <property type="protein sequence ID" value="TVU39717"/>
    <property type="gene ID" value="EJB05_13155"/>
</dbReference>
<protein>
    <submittedName>
        <fullName evidence="2">Uncharacterized protein</fullName>
    </submittedName>
</protein>
<comment type="caution">
    <text evidence="2">The sequence shown here is derived from an EMBL/GenBank/DDBJ whole genome shotgun (WGS) entry which is preliminary data.</text>
</comment>
<accession>A0A5J9VVR7</accession>
<gene>
    <name evidence="2" type="ORF">EJB05_13155</name>
</gene>
<feature type="compositionally biased region" description="Basic and acidic residues" evidence="1">
    <location>
        <begin position="257"/>
        <end position="275"/>
    </location>
</feature>
<proteinExistence type="predicted"/>